<dbReference type="PANTHER" id="PTHR43710:SF5">
    <property type="entry name" value="INDOLEPYRUVATE FERREDOXIN OXIDOREDUCTASE ALPHA SUBUNIT"/>
    <property type="match status" value="1"/>
</dbReference>
<dbReference type="NCBIfam" id="TIGR03336">
    <property type="entry name" value="IOR_alpha"/>
    <property type="match status" value="1"/>
</dbReference>
<evidence type="ECO:0000256" key="6">
    <source>
        <dbReference type="ARBA" id="ARBA00022485"/>
    </source>
</evidence>
<evidence type="ECO:0000256" key="15">
    <source>
        <dbReference type="PIRSR" id="PIRSR006439-50"/>
    </source>
</evidence>
<dbReference type="Gene3D" id="3.40.50.920">
    <property type="match status" value="1"/>
</dbReference>
<dbReference type="InterPro" id="IPR045025">
    <property type="entry name" value="HACL1-like"/>
</dbReference>
<comment type="cofactor">
    <cofactor evidence="14 15">
        <name>[4Fe-4S] cluster</name>
        <dbReference type="ChEBI" id="CHEBI:49883"/>
    </cofactor>
    <text evidence="14 15">Binds 2 [4Fe-4S] clusters. In this family the first cluster has a non-standard and varying [4Fe-4S] binding motif CX(2)CX(2)CX(4-5)CP.</text>
</comment>
<feature type="binding site" evidence="15">
    <location>
        <position position="542"/>
    </location>
    <ligand>
        <name>[4Fe-4S] cluster</name>
        <dbReference type="ChEBI" id="CHEBI:49883"/>
        <label>1</label>
    </ligand>
</feature>
<dbReference type="Gene3D" id="3.30.70.20">
    <property type="match status" value="1"/>
</dbReference>
<feature type="binding site" evidence="15">
    <location>
        <position position="583"/>
    </location>
    <ligand>
        <name>[4Fe-4S] cluster</name>
        <dbReference type="ChEBI" id="CHEBI:49883"/>
        <label>1</label>
    </ligand>
</feature>
<evidence type="ECO:0000256" key="4">
    <source>
        <dbReference type="ARBA" id="ARBA00017710"/>
    </source>
</evidence>
<proteinExistence type="predicted"/>
<evidence type="ECO:0000256" key="7">
    <source>
        <dbReference type="ARBA" id="ARBA00022723"/>
    </source>
</evidence>
<evidence type="ECO:0000256" key="8">
    <source>
        <dbReference type="ARBA" id="ARBA00022982"/>
    </source>
</evidence>
<comment type="function">
    <text evidence="1 14">Catalyzes the ferredoxin-dependent oxidative decarboxylation of arylpyruvates.</text>
</comment>
<keyword evidence="8 14" id="KW-0249">Electron transport</keyword>
<dbReference type="Gene3D" id="3.40.50.970">
    <property type="match status" value="2"/>
</dbReference>
<dbReference type="EC" id="1.2.7.8" evidence="3 14"/>
<organism evidence="16">
    <name type="scientific">Eubacterium limosum</name>
    <dbReference type="NCBI Taxonomy" id="1736"/>
    <lineage>
        <taxon>Bacteria</taxon>
        <taxon>Bacillati</taxon>
        <taxon>Bacillota</taxon>
        <taxon>Clostridia</taxon>
        <taxon>Eubacteriales</taxon>
        <taxon>Eubacteriaceae</taxon>
        <taxon>Eubacterium</taxon>
    </lineage>
</organism>
<feature type="binding site" evidence="15">
    <location>
        <position position="545"/>
    </location>
    <ligand>
        <name>[4Fe-4S] cluster</name>
        <dbReference type="ChEBI" id="CHEBI:49883"/>
        <label>1</label>
    </ligand>
</feature>
<dbReference type="GO" id="GO:0046872">
    <property type="term" value="F:metal ion binding"/>
    <property type="evidence" value="ECO:0007669"/>
    <property type="project" value="UniProtKB-UniRule"/>
</dbReference>
<sequence length="594" mass="65168">MKKLLTGNEAIARGAWEAGVKFATAYPGTPSTEILENVATYDGIVSEWAPNEKVAVEAAAGASIAGIRTLAAMKHVGVNVAADPIFTFAYLGVNGGSVIITADEPGMHSSQNEQDNRNYARHAKMPMFEPSDSQEAKDMLKDAYEVSETYDCPVLYRMTTRVCHSKSIVQCEDRVEVDDKEYVKDIMKNCPLPAHARVMQVKLAKNFEKLAEYTETSKWNYIEDNQKEIGVIASGVAFRYAKEVFGDSASYLKLGFSYPLPKKLIAEFADKVKKIYVLEENDPILETEIKAMGIDVIGKDVFPAMGELTPERIREALYGKSEVTLAPDPEKIVGRPPAFCAGCPHRGIFYELGRRKNIMIFSDIGCYSLGLTPPYNATDAMICMGASISGGHGVAKAMSIKNNDMKVVSVIGDSTFFHSGMTSLMDVTYNKSNVLTVILDNRITGMTGHQENPGSGYDLKGEPAPIMDIETIVRALGVKNVRTVDPNNLEETDAALDWGLSNDEASVIITRWPCALKRFSQADKEEFPEAFKRHCKVDTDLCIGCKKCLKSGCPALAFNSTVPKKSGILEESCLGCEVCLQICPKHAIYVEEEK</sequence>
<dbReference type="GO" id="GO:0030976">
    <property type="term" value="F:thiamine pyrophosphate binding"/>
    <property type="evidence" value="ECO:0007669"/>
    <property type="project" value="InterPro"/>
</dbReference>
<protein>
    <recommendedName>
        <fullName evidence="4 14">Indolepyruvate oxidoreductase subunit IorA</fullName>
        <shortName evidence="14">IOR</shortName>
        <ecNumber evidence="3 14">1.2.7.8</ecNumber>
    </recommendedName>
    <alternativeName>
        <fullName evidence="12 14">Indolepyruvate ferredoxin oxidoreductase subunit alpha</fullName>
    </alternativeName>
</protein>
<dbReference type="RefSeq" id="WP_013380356.1">
    <property type="nucleotide sequence ID" value="NZ_CP171347.1"/>
</dbReference>
<evidence type="ECO:0000256" key="14">
    <source>
        <dbReference type="PIRNR" id="PIRNR006439"/>
    </source>
</evidence>
<dbReference type="FunFam" id="3.40.50.970:FF:000039">
    <property type="entry name" value="Indolepyruvate oxidoreductase subunit IorA"/>
    <property type="match status" value="1"/>
</dbReference>
<dbReference type="PROSITE" id="PS00198">
    <property type="entry name" value="4FE4S_FER_1"/>
    <property type="match status" value="1"/>
</dbReference>
<dbReference type="Pfam" id="PF13237">
    <property type="entry name" value="Fer4_10"/>
    <property type="match status" value="1"/>
</dbReference>
<dbReference type="InterPro" id="IPR009014">
    <property type="entry name" value="Transketo_C/PFOR_II"/>
</dbReference>
<dbReference type="PROSITE" id="PS51379">
    <property type="entry name" value="4FE4S_FER_2"/>
    <property type="match status" value="2"/>
</dbReference>
<dbReference type="AlphaFoldDB" id="A0A6N3GVR0"/>
<dbReference type="PANTHER" id="PTHR43710">
    <property type="entry name" value="2-HYDROXYACYL-COA LYASE"/>
    <property type="match status" value="1"/>
</dbReference>
<dbReference type="SUPFAM" id="SSF52518">
    <property type="entry name" value="Thiamin diphosphate-binding fold (THDP-binding)"/>
    <property type="match status" value="2"/>
</dbReference>
<comment type="subunit">
    <text evidence="2">Heterodimer of the IorA and IorB subunits.</text>
</comment>
<dbReference type="EMBL" id="CACRTR010000023">
    <property type="protein sequence ID" value="VYU68130.1"/>
    <property type="molecule type" value="Genomic_DNA"/>
</dbReference>
<keyword evidence="5 14" id="KW-0813">Transport</keyword>
<dbReference type="InterPro" id="IPR002880">
    <property type="entry name" value="Pyrv_Fd/Flavodoxin_OxRdtase_N"/>
</dbReference>
<dbReference type="PIRSF" id="PIRSF006439">
    <property type="entry name" value="Indolepyruvate_ferr_oxidored"/>
    <property type="match status" value="1"/>
</dbReference>
<name>A0A6N3GVR0_EUBLI</name>
<dbReference type="GO" id="GO:0051539">
    <property type="term" value="F:4 iron, 4 sulfur cluster binding"/>
    <property type="evidence" value="ECO:0007669"/>
    <property type="project" value="UniProtKB-UniRule"/>
</dbReference>
<feature type="binding site" evidence="15">
    <location>
        <position position="548"/>
    </location>
    <ligand>
        <name>[4Fe-4S] cluster</name>
        <dbReference type="ChEBI" id="CHEBI:49883"/>
        <label>1</label>
    </ligand>
</feature>
<dbReference type="GeneID" id="68363186"/>
<evidence type="ECO:0000256" key="2">
    <source>
        <dbReference type="ARBA" id="ARBA00011238"/>
    </source>
</evidence>
<dbReference type="Pfam" id="PF02775">
    <property type="entry name" value="TPP_enzyme_C"/>
    <property type="match status" value="1"/>
</dbReference>
<comment type="catalytic activity">
    <reaction evidence="13 14">
        <text>indole-3-pyruvate + 2 oxidized [2Fe-2S]-[ferredoxin] + CoA = (indol-3-yl)acetyl-CoA + 2 reduced [2Fe-2S]-[ferredoxin] + CO2 + H(+)</text>
        <dbReference type="Rhea" id="RHEA:12645"/>
        <dbReference type="Rhea" id="RHEA-COMP:10000"/>
        <dbReference type="Rhea" id="RHEA-COMP:10001"/>
        <dbReference type="ChEBI" id="CHEBI:15378"/>
        <dbReference type="ChEBI" id="CHEBI:16526"/>
        <dbReference type="ChEBI" id="CHEBI:17640"/>
        <dbReference type="ChEBI" id="CHEBI:33737"/>
        <dbReference type="ChEBI" id="CHEBI:33738"/>
        <dbReference type="ChEBI" id="CHEBI:57271"/>
        <dbReference type="ChEBI" id="CHEBI:57287"/>
        <dbReference type="EC" id="1.2.7.8"/>
    </reaction>
</comment>
<evidence type="ECO:0000256" key="13">
    <source>
        <dbReference type="ARBA" id="ARBA00048332"/>
    </source>
</evidence>
<dbReference type="InterPro" id="IPR011766">
    <property type="entry name" value="TPP_enzyme_TPP-bd"/>
</dbReference>
<dbReference type="InterPro" id="IPR017900">
    <property type="entry name" value="4Fe4S_Fe_S_CS"/>
</dbReference>
<evidence type="ECO:0000256" key="12">
    <source>
        <dbReference type="ARBA" id="ARBA00030514"/>
    </source>
</evidence>
<dbReference type="InterPro" id="IPR029061">
    <property type="entry name" value="THDP-binding"/>
</dbReference>
<dbReference type="CDD" id="cd02008">
    <property type="entry name" value="TPP_IOR_alpha"/>
    <property type="match status" value="1"/>
</dbReference>
<dbReference type="GO" id="GO:0043805">
    <property type="term" value="F:indolepyruvate ferredoxin oxidoreductase activity"/>
    <property type="evidence" value="ECO:0007669"/>
    <property type="project" value="UniProtKB-UniRule"/>
</dbReference>
<keyword evidence="10 14" id="KW-0408">Iron</keyword>
<dbReference type="Pfam" id="PF01855">
    <property type="entry name" value="POR_N"/>
    <property type="match status" value="1"/>
</dbReference>
<keyword evidence="11 14" id="KW-0411">Iron-sulfur</keyword>
<accession>A0A6N3GVR0</accession>
<evidence type="ECO:0000256" key="3">
    <source>
        <dbReference type="ARBA" id="ARBA00012812"/>
    </source>
</evidence>
<evidence type="ECO:0000256" key="5">
    <source>
        <dbReference type="ARBA" id="ARBA00022448"/>
    </source>
</evidence>
<dbReference type="InterPro" id="IPR017896">
    <property type="entry name" value="4Fe4S_Fe-S-bd"/>
</dbReference>
<dbReference type="SUPFAM" id="SSF52922">
    <property type="entry name" value="TK C-terminal domain-like"/>
    <property type="match status" value="1"/>
</dbReference>
<gene>
    <name evidence="16" type="ORF">ELLFYP34_00728</name>
</gene>
<keyword evidence="7 14" id="KW-0479">Metal-binding</keyword>
<keyword evidence="9 14" id="KW-0560">Oxidoreductase</keyword>
<feature type="binding site" evidence="15">
    <location>
        <position position="576"/>
    </location>
    <ligand>
        <name>[4Fe-4S] cluster</name>
        <dbReference type="ChEBI" id="CHEBI:49883"/>
        <label>2</label>
    </ligand>
</feature>
<evidence type="ECO:0000256" key="9">
    <source>
        <dbReference type="ARBA" id="ARBA00023002"/>
    </source>
</evidence>
<feature type="binding site" evidence="15">
    <location>
        <position position="579"/>
    </location>
    <ligand>
        <name>[4Fe-4S] cluster</name>
        <dbReference type="ChEBI" id="CHEBI:49883"/>
        <label>2</label>
    </ligand>
</feature>
<feature type="binding site" evidence="15">
    <location>
        <position position="573"/>
    </location>
    <ligand>
        <name>[4Fe-4S] cluster</name>
        <dbReference type="ChEBI" id="CHEBI:49883"/>
        <label>2</label>
    </ligand>
</feature>
<evidence type="ECO:0000256" key="11">
    <source>
        <dbReference type="ARBA" id="ARBA00023014"/>
    </source>
</evidence>
<dbReference type="InterPro" id="IPR017721">
    <property type="entry name" value="IorA"/>
</dbReference>
<evidence type="ECO:0000256" key="1">
    <source>
        <dbReference type="ARBA" id="ARBA00002995"/>
    </source>
</evidence>
<keyword evidence="6 14" id="KW-0004">4Fe-4S</keyword>
<dbReference type="CDD" id="cd07034">
    <property type="entry name" value="TPP_PYR_PFOR_IOR-alpha_like"/>
    <property type="match status" value="1"/>
</dbReference>
<evidence type="ECO:0000256" key="10">
    <source>
        <dbReference type="ARBA" id="ARBA00023004"/>
    </source>
</evidence>
<dbReference type="SUPFAM" id="SSF54862">
    <property type="entry name" value="4Fe-4S ferredoxins"/>
    <property type="match status" value="1"/>
</dbReference>
<feature type="binding site" evidence="15">
    <location>
        <position position="553"/>
    </location>
    <ligand>
        <name>[4Fe-4S] cluster</name>
        <dbReference type="ChEBI" id="CHEBI:49883"/>
        <label>2</label>
    </ligand>
</feature>
<evidence type="ECO:0000313" key="16">
    <source>
        <dbReference type="EMBL" id="VYU68130.1"/>
    </source>
</evidence>
<reference evidence="16" key="1">
    <citation type="submission" date="2019-11" db="EMBL/GenBank/DDBJ databases">
        <authorList>
            <person name="Feng L."/>
        </authorList>
    </citation>
    <scope>NUCLEOTIDE SEQUENCE</scope>
    <source>
        <strain evidence="16">ElimosumLFYP34</strain>
    </source>
</reference>